<evidence type="ECO:0000313" key="3">
    <source>
        <dbReference type="Proteomes" id="UP001529510"/>
    </source>
</evidence>
<name>A0ABD0MD46_CIRMR</name>
<evidence type="ECO:0000256" key="1">
    <source>
        <dbReference type="SAM" id="MobiDB-lite"/>
    </source>
</evidence>
<sequence>MHQTRVKTSLPRDELEATSGSSKVLRCKEPDFRGGWPDGAFLTVNLVNQCSTGIFATTGLDWVKHKGSLIMNESHNLSIAMSMYSQCGHEPSTNAVSTCLWPRHVRQQSCPS</sequence>
<dbReference type="AlphaFoldDB" id="A0ABD0MD46"/>
<reference evidence="2 3" key="1">
    <citation type="submission" date="2024-05" db="EMBL/GenBank/DDBJ databases">
        <title>Genome sequencing and assembly of Indian major carp, Cirrhinus mrigala (Hamilton, 1822).</title>
        <authorList>
            <person name="Mohindra V."/>
            <person name="Chowdhury L.M."/>
            <person name="Lal K."/>
            <person name="Jena J.K."/>
        </authorList>
    </citation>
    <scope>NUCLEOTIDE SEQUENCE [LARGE SCALE GENOMIC DNA]</scope>
    <source>
        <strain evidence="2">CM1030</strain>
        <tissue evidence="2">Blood</tissue>
    </source>
</reference>
<dbReference type="EMBL" id="JAMKFB020000710">
    <property type="protein sequence ID" value="KAL0148190.1"/>
    <property type="molecule type" value="Genomic_DNA"/>
</dbReference>
<accession>A0ABD0MD46</accession>
<keyword evidence="3" id="KW-1185">Reference proteome</keyword>
<dbReference type="Proteomes" id="UP001529510">
    <property type="component" value="Unassembled WGS sequence"/>
</dbReference>
<evidence type="ECO:0000313" key="2">
    <source>
        <dbReference type="EMBL" id="KAL0148190.1"/>
    </source>
</evidence>
<feature type="region of interest" description="Disordered" evidence="1">
    <location>
        <begin position="1"/>
        <end position="21"/>
    </location>
</feature>
<organism evidence="2 3">
    <name type="scientific">Cirrhinus mrigala</name>
    <name type="common">Mrigala</name>
    <dbReference type="NCBI Taxonomy" id="683832"/>
    <lineage>
        <taxon>Eukaryota</taxon>
        <taxon>Metazoa</taxon>
        <taxon>Chordata</taxon>
        <taxon>Craniata</taxon>
        <taxon>Vertebrata</taxon>
        <taxon>Euteleostomi</taxon>
        <taxon>Actinopterygii</taxon>
        <taxon>Neopterygii</taxon>
        <taxon>Teleostei</taxon>
        <taxon>Ostariophysi</taxon>
        <taxon>Cypriniformes</taxon>
        <taxon>Cyprinidae</taxon>
        <taxon>Labeoninae</taxon>
        <taxon>Labeonini</taxon>
        <taxon>Cirrhinus</taxon>
    </lineage>
</organism>
<proteinExistence type="predicted"/>
<protein>
    <submittedName>
        <fullName evidence="2">Uncharacterized protein</fullName>
    </submittedName>
</protein>
<gene>
    <name evidence="2" type="ORF">M9458_056511</name>
</gene>
<comment type="caution">
    <text evidence="2">The sequence shown here is derived from an EMBL/GenBank/DDBJ whole genome shotgun (WGS) entry which is preliminary data.</text>
</comment>